<dbReference type="OrthoDB" id="3792495at2759"/>
<evidence type="ECO:0000313" key="3">
    <source>
        <dbReference type="Proteomes" id="UP000800200"/>
    </source>
</evidence>
<keyword evidence="1" id="KW-0732">Signal</keyword>
<dbReference type="Proteomes" id="UP000800200">
    <property type="component" value="Unassembled WGS sequence"/>
</dbReference>
<proteinExistence type="predicted"/>
<accession>A0A6A6ERV2</accession>
<organism evidence="2 3">
    <name type="scientific">Zopfia rhizophila CBS 207.26</name>
    <dbReference type="NCBI Taxonomy" id="1314779"/>
    <lineage>
        <taxon>Eukaryota</taxon>
        <taxon>Fungi</taxon>
        <taxon>Dikarya</taxon>
        <taxon>Ascomycota</taxon>
        <taxon>Pezizomycotina</taxon>
        <taxon>Dothideomycetes</taxon>
        <taxon>Dothideomycetes incertae sedis</taxon>
        <taxon>Zopfiaceae</taxon>
        <taxon>Zopfia</taxon>
    </lineage>
</organism>
<name>A0A6A6ERV2_9PEZI</name>
<sequence>MHFSTLLLPLGLTLTVAAEPLAALPEGVEYAHQYARSASHLAPRLDADPNMVCGEGYNDCNNGWCCGSGRSCAGELEGIPVCKAPGYTLGPLKGTAVATPYKNLESVVASMSDILAGLTAVPTGSVSNSEETGGAAGGPASFGKGVGTVAVLWGAAALGGAGWFFL</sequence>
<protein>
    <submittedName>
        <fullName evidence="2">Uncharacterized protein</fullName>
    </submittedName>
</protein>
<dbReference type="EMBL" id="ML994615">
    <property type="protein sequence ID" value="KAF2192810.1"/>
    <property type="molecule type" value="Genomic_DNA"/>
</dbReference>
<reference evidence="2" key="1">
    <citation type="journal article" date="2020" name="Stud. Mycol.">
        <title>101 Dothideomycetes genomes: a test case for predicting lifestyles and emergence of pathogens.</title>
        <authorList>
            <person name="Haridas S."/>
            <person name="Albert R."/>
            <person name="Binder M."/>
            <person name="Bloem J."/>
            <person name="Labutti K."/>
            <person name="Salamov A."/>
            <person name="Andreopoulos B."/>
            <person name="Baker S."/>
            <person name="Barry K."/>
            <person name="Bills G."/>
            <person name="Bluhm B."/>
            <person name="Cannon C."/>
            <person name="Castanera R."/>
            <person name="Culley D."/>
            <person name="Daum C."/>
            <person name="Ezra D."/>
            <person name="Gonzalez J."/>
            <person name="Henrissat B."/>
            <person name="Kuo A."/>
            <person name="Liang C."/>
            <person name="Lipzen A."/>
            <person name="Lutzoni F."/>
            <person name="Magnuson J."/>
            <person name="Mondo S."/>
            <person name="Nolan M."/>
            <person name="Ohm R."/>
            <person name="Pangilinan J."/>
            <person name="Park H.-J."/>
            <person name="Ramirez L."/>
            <person name="Alfaro M."/>
            <person name="Sun H."/>
            <person name="Tritt A."/>
            <person name="Yoshinaga Y."/>
            <person name="Zwiers L.-H."/>
            <person name="Turgeon B."/>
            <person name="Goodwin S."/>
            <person name="Spatafora J."/>
            <person name="Crous P."/>
            <person name="Grigoriev I."/>
        </authorList>
    </citation>
    <scope>NUCLEOTIDE SEQUENCE</scope>
    <source>
        <strain evidence="2">CBS 207.26</strain>
    </source>
</reference>
<evidence type="ECO:0000313" key="2">
    <source>
        <dbReference type="EMBL" id="KAF2192810.1"/>
    </source>
</evidence>
<gene>
    <name evidence="2" type="ORF">K469DRAFT_694849</name>
</gene>
<dbReference type="AlphaFoldDB" id="A0A6A6ERV2"/>
<keyword evidence="3" id="KW-1185">Reference proteome</keyword>
<feature type="signal peptide" evidence="1">
    <location>
        <begin position="1"/>
        <end position="18"/>
    </location>
</feature>
<feature type="chain" id="PRO_5025502381" evidence="1">
    <location>
        <begin position="19"/>
        <end position="166"/>
    </location>
</feature>
<evidence type="ECO:0000256" key="1">
    <source>
        <dbReference type="SAM" id="SignalP"/>
    </source>
</evidence>